<dbReference type="Proteomes" id="UP000199019">
    <property type="component" value="Unassembled WGS sequence"/>
</dbReference>
<dbReference type="EMBL" id="FOHB01000003">
    <property type="protein sequence ID" value="SES10720.1"/>
    <property type="molecule type" value="Genomic_DNA"/>
</dbReference>
<gene>
    <name evidence="2" type="ORF">SAMN05216199_2015</name>
</gene>
<name>A0A1H9UMI2_9MICO</name>
<dbReference type="AlphaFoldDB" id="A0A1H9UMI2"/>
<sequence>MSAAHAAGSLPGTAEAPAAAGRDARSGTLRRAVGCFFLFTGGVHLGMVAADVEVYRHFADGSMLPFVRDGWTDVFMAHAVLWALLVMAGELAMGLLLLRGGAAAKVGWVGVIAFHVGLMLFGWGFWFWSIPVLAFLVWAARRDWPALGGAAPLRPAAVT</sequence>
<feature type="transmembrane region" description="Helical" evidence="1">
    <location>
        <begin position="32"/>
        <end position="55"/>
    </location>
</feature>
<evidence type="ECO:0000313" key="3">
    <source>
        <dbReference type="Proteomes" id="UP000199019"/>
    </source>
</evidence>
<keyword evidence="1" id="KW-1133">Transmembrane helix</keyword>
<proteinExistence type="predicted"/>
<dbReference type="RefSeq" id="WP_177180299.1">
    <property type="nucleotide sequence ID" value="NZ_FOHB01000003.1"/>
</dbReference>
<evidence type="ECO:0000313" key="2">
    <source>
        <dbReference type="EMBL" id="SES10720.1"/>
    </source>
</evidence>
<protein>
    <recommendedName>
        <fullName evidence="4">DoxX family protein</fullName>
    </recommendedName>
</protein>
<keyword evidence="1" id="KW-0812">Transmembrane</keyword>
<reference evidence="3" key="1">
    <citation type="submission" date="2016-10" db="EMBL/GenBank/DDBJ databases">
        <authorList>
            <person name="Varghese N."/>
            <person name="Submissions S."/>
        </authorList>
    </citation>
    <scope>NUCLEOTIDE SEQUENCE [LARGE SCALE GENOMIC DNA]</scope>
    <source>
        <strain evidence="3">CGMCC 1.6963</strain>
    </source>
</reference>
<feature type="transmembrane region" description="Helical" evidence="1">
    <location>
        <begin position="110"/>
        <end position="138"/>
    </location>
</feature>
<keyword evidence="1" id="KW-0472">Membrane</keyword>
<evidence type="ECO:0000256" key="1">
    <source>
        <dbReference type="SAM" id="Phobius"/>
    </source>
</evidence>
<evidence type="ECO:0008006" key="4">
    <source>
        <dbReference type="Google" id="ProtNLM"/>
    </source>
</evidence>
<organism evidence="2 3">
    <name type="scientific">Pedococcus cremeus</name>
    <dbReference type="NCBI Taxonomy" id="587636"/>
    <lineage>
        <taxon>Bacteria</taxon>
        <taxon>Bacillati</taxon>
        <taxon>Actinomycetota</taxon>
        <taxon>Actinomycetes</taxon>
        <taxon>Micrococcales</taxon>
        <taxon>Intrasporangiaceae</taxon>
        <taxon>Pedococcus</taxon>
    </lineage>
</organism>
<accession>A0A1H9UMI2</accession>
<feature type="transmembrane region" description="Helical" evidence="1">
    <location>
        <begin position="75"/>
        <end position="98"/>
    </location>
</feature>
<keyword evidence="3" id="KW-1185">Reference proteome</keyword>